<reference evidence="8" key="1">
    <citation type="submission" date="2023-06" db="EMBL/GenBank/DDBJ databases">
        <authorList>
            <consortium name="Lawrence Berkeley National Laboratory"/>
            <person name="Ahrendt S."/>
            <person name="Sahu N."/>
            <person name="Indic B."/>
            <person name="Wong-Bajracharya J."/>
            <person name="Merenyi Z."/>
            <person name="Ke H.-M."/>
            <person name="Monk M."/>
            <person name="Kocsube S."/>
            <person name="Drula E."/>
            <person name="Lipzen A."/>
            <person name="Balint B."/>
            <person name="Henrissat B."/>
            <person name="Andreopoulos B."/>
            <person name="Martin F.M."/>
            <person name="Harder C.B."/>
            <person name="Rigling D."/>
            <person name="Ford K.L."/>
            <person name="Foster G.D."/>
            <person name="Pangilinan J."/>
            <person name="Papanicolaou A."/>
            <person name="Barry K."/>
            <person name="LaButti K."/>
            <person name="Viragh M."/>
            <person name="Koriabine M."/>
            <person name="Yan M."/>
            <person name="Riley R."/>
            <person name="Champramary S."/>
            <person name="Plett K.L."/>
            <person name="Tsai I.J."/>
            <person name="Slot J."/>
            <person name="Sipos G."/>
            <person name="Plett J."/>
            <person name="Nagy L.G."/>
            <person name="Grigoriev I.V."/>
        </authorList>
    </citation>
    <scope>NUCLEOTIDE SEQUENCE</scope>
    <source>
        <strain evidence="8">FPL87.14</strain>
    </source>
</reference>
<feature type="domain" description="Deacetylase sirtuin-type" evidence="7">
    <location>
        <begin position="3"/>
        <end position="194"/>
    </location>
</feature>
<dbReference type="InterPro" id="IPR050134">
    <property type="entry name" value="NAD-dep_sirtuin_deacylases"/>
</dbReference>
<dbReference type="GO" id="GO:0046872">
    <property type="term" value="F:metal ion binding"/>
    <property type="evidence" value="ECO:0007669"/>
    <property type="project" value="UniProtKB-KW"/>
</dbReference>
<dbReference type="InterPro" id="IPR026590">
    <property type="entry name" value="Ssirtuin_cat_dom"/>
</dbReference>
<evidence type="ECO:0000259" key="7">
    <source>
        <dbReference type="PROSITE" id="PS50305"/>
    </source>
</evidence>
<comment type="caution">
    <text evidence="8">The sequence shown here is derived from an EMBL/GenBank/DDBJ whole genome shotgun (WGS) entry which is preliminary data.</text>
</comment>
<sequence>MASSVQSNTVRDFLDALFRSRKIVAITGAGLSAASGLGIPPFRGAGGVWEKYDLSTLATPQAFEDNPIPSLTLVTQNIDGLCEKAVQEVLQHRTSASGNDSVSPLFEMHGRLSDTRCTSCGREDLPHCRICDGSLRPGVVWFEESPRHLRGIWDAVDQADMCLVIGTSSTPAAGFAYEVSQHGGKVAVFNVNRS</sequence>
<protein>
    <submittedName>
        <fullName evidence="8">Sirtuin 5</fullName>
    </submittedName>
</protein>
<dbReference type="SUPFAM" id="SSF52467">
    <property type="entry name" value="DHS-like NAD/FAD-binding domain"/>
    <property type="match status" value="1"/>
</dbReference>
<dbReference type="GO" id="GO:0005634">
    <property type="term" value="C:nucleus"/>
    <property type="evidence" value="ECO:0007669"/>
    <property type="project" value="TreeGrafter"/>
</dbReference>
<accession>A0AA39JXZ4</accession>
<evidence type="ECO:0000313" key="8">
    <source>
        <dbReference type="EMBL" id="KAK0450996.1"/>
    </source>
</evidence>
<dbReference type="Gene3D" id="3.40.50.1220">
    <property type="entry name" value="TPP-binding domain"/>
    <property type="match status" value="2"/>
</dbReference>
<keyword evidence="3" id="KW-0808">Transferase</keyword>
<dbReference type="InterPro" id="IPR029035">
    <property type="entry name" value="DHS-like_NAD/FAD-binding_dom"/>
</dbReference>
<feature type="active site" description="Proton acceptor" evidence="6">
    <location>
        <position position="109"/>
    </location>
</feature>
<dbReference type="Pfam" id="PF02146">
    <property type="entry name" value="SIR2"/>
    <property type="match status" value="1"/>
</dbReference>
<evidence type="ECO:0000256" key="3">
    <source>
        <dbReference type="ARBA" id="ARBA00022679"/>
    </source>
</evidence>
<evidence type="ECO:0000256" key="1">
    <source>
        <dbReference type="ARBA" id="ARBA00004173"/>
    </source>
</evidence>
<evidence type="ECO:0000256" key="2">
    <source>
        <dbReference type="ARBA" id="ARBA00006924"/>
    </source>
</evidence>
<keyword evidence="6" id="KW-0862">Zinc</keyword>
<feature type="binding site" evidence="6">
    <location>
        <position position="131"/>
    </location>
    <ligand>
        <name>Zn(2+)</name>
        <dbReference type="ChEBI" id="CHEBI:29105"/>
    </ligand>
</feature>
<organism evidence="8 9">
    <name type="scientific">Armillaria borealis</name>
    <dbReference type="NCBI Taxonomy" id="47425"/>
    <lineage>
        <taxon>Eukaryota</taxon>
        <taxon>Fungi</taxon>
        <taxon>Dikarya</taxon>
        <taxon>Basidiomycota</taxon>
        <taxon>Agaricomycotina</taxon>
        <taxon>Agaricomycetes</taxon>
        <taxon>Agaricomycetidae</taxon>
        <taxon>Agaricales</taxon>
        <taxon>Marasmiineae</taxon>
        <taxon>Physalacriaceae</taxon>
        <taxon>Armillaria</taxon>
    </lineage>
</organism>
<comment type="similarity">
    <text evidence="2">Belongs to the sirtuin family. Class I subfamily.</text>
</comment>
<evidence type="ECO:0000256" key="6">
    <source>
        <dbReference type="PROSITE-ProRule" id="PRU00236"/>
    </source>
</evidence>
<comment type="subcellular location">
    <subcellularLocation>
        <location evidence="1">Mitochondrion</location>
    </subcellularLocation>
</comment>
<dbReference type="Proteomes" id="UP001175226">
    <property type="component" value="Unassembled WGS sequence"/>
</dbReference>
<keyword evidence="5" id="KW-0496">Mitochondrion</keyword>
<evidence type="ECO:0000256" key="4">
    <source>
        <dbReference type="ARBA" id="ARBA00023027"/>
    </source>
</evidence>
<evidence type="ECO:0000256" key="5">
    <source>
        <dbReference type="ARBA" id="ARBA00023128"/>
    </source>
</evidence>
<dbReference type="GO" id="GO:0070403">
    <property type="term" value="F:NAD+ binding"/>
    <property type="evidence" value="ECO:0007669"/>
    <property type="project" value="InterPro"/>
</dbReference>
<evidence type="ECO:0000313" key="9">
    <source>
        <dbReference type="Proteomes" id="UP001175226"/>
    </source>
</evidence>
<dbReference type="AlphaFoldDB" id="A0AA39JXZ4"/>
<name>A0AA39JXZ4_9AGAR</name>
<dbReference type="PANTHER" id="PTHR11085:SF10">
    <property type="entry name" value="NAD-DEPENDENT PROTEIN DEACYLASE SIRTUIN-5, MITOCHONDRIAL-RELATED"/>
    <property type="match status" value="1"/>
</dbReference>
<gene>
    <name evidence="8" type="ORF">EV421DRAFT_2007830</name>
</gene>
<dbReference type="GO" id="GO:0017136">
    <property type="term" value="F:histone deacetylase activity, NAD-dependent"/>
    <property type="evidence" value="ECO:0007669"/>
    <property type="project" value="TreeGrafter"/>
</dbReference>
<feature type="binding site" evidence="6">
    <location>
        <position position="128"/>
    </location>
    <ligand>
        <name>Zn(2+)</name>
        <dbReference type="ChEBI" id="CHEBI:29105"/>
    </ligand>
</feature>
<feature type="binding site" evidence="6">
    <location>
        <position position="117"/>
    </location>
    <ligand>
        <name>Zn(2+)</name>
        <dbReference type="ChEBI" id="CHEBI:29105"/>
    </ligand>
</feature>
<proteinExistence type="inferred from homology"/>
<dbReference type="InterPro" id="IPR003000">
    <property type="entry name" value="Sirtuin"/>
</dbReference>
<feature type="binding site" evidence="6">
    <location>
        <position position="120"/>
    </location>
    <ligand>
        <name>Zn(2+)</name>
        <dbReference type="ChEBI" id="CHEBI:29105"/>
    </ligand>
</feature>
<keyword evidence="6" id="KW-0479">Metal-binding</keyword>
<keyword evidence="9" id="KW-1185">Reference proteome</keyword>
<dbReference type="EMBL" id="JAUEPT010000006">
    <property type="protein sequence ID" value="KAK0450996.1"/>
    <property type="molecule type" value="Genomic_DNA"/>
</dbReference>
<dbReference type="GO" id="GO:0005739">
    <property type="term" value="C:mitochondrion"/>
    <property type="evidence" value="ECO:0007669"/>
    <property type="project" value="UniProtKB-SubCell"/>
</dbReference>
<dbReference type="PROSITE" id="PS50305">
    <property type="entry name" value="SIRTUIN"/>
    <property type="match status" value="1"/>
</dbReference>
<keyword evidence="4" id="KW-0520">NAD</keyword>
<dbReference type="PANTHER" id="PTHR11085">
    <property type="entry name" value="NAD-DEPENDENT PROTEIN DEACYLASE SIRTUIN-5, MITOCHONDRIAL-RELATED"/>
    <property type="match status" value="1"/>
</dbReference>